<gene>
    <name evidence="2" type="ORF">NBR_LOCUS561</name>
</gene>
<organism evidence="4">
    <name type="scientific">Nippostrongylus brasiliensis</name>
    <name type="common">Rat hookworm</name>
    <dbReference type="NCBI Taxonomy" id="27835"/>
    <lineage>
        <taxon>Eukaryota</taxon>
        <taxon>Metazoa</taxon>
        <taxon>Ecdysozoa</taxon>
        <taxon>Nematoda</taxon>
        <taxon>Chromadorea</taxon>
        <taxon>Rhabditida</taxon>
        <taxon>Rhabditina</taxon>
        <taxon>Rhabditomorpha</taxon>
        <taxon>Strongyloidea</taxon>
        <taxon>Heligmosomidae</taxon>
        <taxon>Nippostrongylus</taxon>
    </lineage>
</organism>
<accession>A0A0N4XDG4</accession>
<evidence type="ECO:0000313" key="3">
    <source>
        <dbReference type="Proteomes" id="UP000271162"/>
    </source>
</evidence>
<protein>
    <submittedName>
        <fullName evidence="4">HNH endonuclease</fullName>
    </submittedName>
</protein>
<reference evidence="2 3" key="2">
    <citation type="submission" date="2018-11" db="EMBL/GenBank/DDBJ databases">
        <authorList>
            <consortium name="Pathogen Informatics"/>
        </authorList>
    </citation>
    <scope>NUCLEOTIDE SEQUENCE [LARGE SCALE GENOMIC DNA]</scope>
</reference>
<keyword evidence="3" id="KW-1185">Reference proteome</keyword>
<feature type="compositionally biased region" description="Gly residues" evidence="1">
    <location>
        <begin position="1"/>
        <end position="10"/>
    </location>
</feature>
<dbReference type="AlphaFoldDB" id="A0A0N4XDG4"/>
<sequence length="68" mass="7361">MGWTDGGGNGTNDFPDDFPSTGKLPGNEAIGNRRRERVFSGICVCADCNFDSPAPGRWIDAFPDLRGR</sequence>
<evidence type="ECO:0000313" key="2">
    <source>
        <dbReference type="EMBL" id="VDL63312.1"/>
    </source>
</evidence>
<reference evidence="4" key="1">
    <citation type="submission" date="2017-02" db="UniProtKB">
        <authorList>
            <consortium name="WormBaseParasite"/>
        </authorList>
    </citation>
    <scope>IDENTIFICATION</scope>
</reference>
<evidence type="ECO:0000313" key="4">
    <source>
        <dbReference type="WBParaSite" id="NBR_0000056001-mRNA-1"/>
    </source>
</evidence>
<feature type="region of interest" description="Disordered" evidence="1">
    <location>
        <begin position="1"/>
        <end position="31"/>
    </location>
</feature>
<name>A0A0N4XDG4_NIPBR</name>
<dbReference type="EMBL" id="UYSL01000265">
    <property type="protein sequence ID" value="VDL63312.1"/>
    <property type="molecule type" value="Genomic_DNA"/>
</dbReference>
<evidence type="ECO:0000256" key="1">
    <source>
        <dbReference type="SAM" id="MobiDB-lite"/>
    </source>
</evidence>
<dbReference type="Proteomes" id="UP000271162">
    <property type="component" value="Unassembled WGS sequence"/>
</dbReference>
<proteinExistence type="predicted"/>
<dbReference type="WBParaSite" id="NBR_0000056001-mRNA-1">
    <property type="protein sequence ID" value="NBR_0000056001-mRNA-1"/>
    <property type="gene ID" value="NBR_0000056001"/>
</dbReference>